<dbReference type="CDD" id="cd23665">
    <property type="entry name" value="BRE-like_insects"/>
    <property type="match status" value="1"/>
</dbReference>
<keyword evidence="11 15" id="KW-0234">DNA repair</keyword>
<evidence type="ECO:0000256" key="7">
    <source>
        <dbReference type="ARBA" id="ARBA00022763"/>
    </source>
</evidence>
<evidence type="ECO:0000256" key="6">
    <source>
        <dbReference type="ARBA" id="ARBA00022737"/>
    </source>
</evidence>
<keyword evidence="12 15" id="KW-0539">Nucleus</keyword>
<dbReference type="PANTHER" id="PTHR15189:SF7">
    <property type="entry name" value="BRISC AND BRCA1-A COMPLEX MEMBER 2"/>
    <property type="match status" value="1"/>
</dbReference>
<dbReference type="InterPro" id="IPR010358">
    <property type="entry name" value="BRE"/>
</dbReference>
<keyword evidence="8 15" id="KW-0498">Mitosis</keyword>
<evidence type="ECO:0000256" key="5">
    <source>
        <dbReference type="ARBA" id="ARBA00022703"/>
    </source>
</evidence>
<keyword evidence="13 15" id="KW-0131">Cell cycle</keyword>
<reference evidence="17" key="1">
    <citation type="submission" date="2025-08" db="UniProtKB">
        <authorList>
            <consortium name="RefSeq"/>
        </authorList>
    </citation>
    <scope>IDENTIFICATION</scope>
    <source>
        <tissue evidence="17">Whole Larva</tissue>
    </source>
</reference>
<keyword evidence="4 15" id="KW-0132">Cell division</keyword>
<evidence type="ECO:0000256" key="2">
    <source>
        <dbReference type="ARBA" id="ARBA00019438"/>
    </source>
</evidence>
<evidence type="ECO:0000256" key="13">
    <source>
        <dbReference type="ARBA" id="ARBA00023306"/>
    </source>
</evidence>
<evidence type="ECO:0000313" key="17">
    <source>
        <dbReference type="RefSeq" id="XP_017785618.1"/>
    </source>
</evidence>
<evidence type="ECO:0000256" key="1">
    <source>
        <dbReference type="ARBA" id="ARBA00004123"/>
    </source>
</evidence>
<dbReference type="PANTHER" id="PTHR15189">
    <property type="entry name" value="BRISC AND BRCA1-A COMPLEX MEMBER 2"/>
    <property type="match status" value="1"/>
</dbReference>
<dbReference type="GeneID" id="108568826"/>
<comment type="domain">
    <text evidence="15">Contains 2 ubiquitin-conjugating enzyme family-like (UEV-like) regions. These regions lack the critical Cys residues required for ubiquitination but retain the ability to bind ubiquitin.</text>
</comment>
<evidence type="ECO:0000313" key="16">
    <source>
        <dbReference type="Proteomes" id="UP000695000"/>
    </source>
</evidence>
<keyword evidence="6" id="KW-0677">Repeat</keyword>
<keyword evidence="7 15" id="KW-0227">DNA damage</keyword>
<comment type="similarity">
    <text evidence="14 15">Belongs to the BABAM2 family.</text>
</comment>
<evidence type="ECO:0000256" key="14">
    <source>
        <dbReference type="ARBA" id="ARBA00025766"/>
    </source>
</evidence>
<keyword evidence="10 15" id="KW-0156">Chromatin regulator</keyword>
<name>A0ABM1NFL8_NICVS</name>
<comment type="function">
    <text evidence="15">May play a role in homeostasis or cellular differentiation in cells of neural, epithelial and germline origins. May also act as a death receptor-associated anti-apoptotic protein, which inhibits the mitochondrial apoptotic pathway.</text>
</comment>
<evidence type="ECO:0000256" key="11">
    <source>
        <dbReference type="ARBA" id="ARBA00023204"/>
    </source>
</evidence>
<dbReference type="Pfam" id="PF06113">
    <property type="entry name" value="BRE"/>
    <property type="match status" value="1"/>
</dbReference>
<keyword evidence="3 15" id="KW-0963">Cytoplasm</keyword>
<keyword evidence="5 15" id="KW-0053">Apoptosis</keyword>
<keyword evidence="16" id="KW-1185">Reference proteome</keyword>
<gene>
    <name evidence="17" type="primary">LOC108568826</name>
</gene>
<accession>A0ABM1NFL8</accession>
<organism evidence="16 17">
    <name type="scientific">Nicrophorus vespilloides</name>
    <name type="common">Boreal carrion beetle</name>
    <dbReference type="NCBI Taxonomy" id="110193"/>
    <lineage>
        <taxon>Eukaryota</taxon>
        <taxon>Metazoa</taxon>
        <taxon>Ecdysozoa</taxon>
        <taxon>Arthropoda</taxon>
        <taxon>Hexapoda</taxon>
        <taxon>Insecta</taxon>
        <taxon>Pterygota</taxon>
        <taxon>Neoptera</taxon>
        <taxon>Endopterygota</taxon>
        <taxon>Coleoptera</taxon>
        <taxon>Polyphaga</taxon>
        <taxon>Staphyliniformia</taxon>
        <taxon>Silphidae</taxon>
        <taxon>Nicrophorinae</taxon>
        <taxon>Nicrophorus</taxon>
    </lineage>
</organism>
<evidence type="ECO:0000256" key="12">
    <source>
        <dbReference type="ARBA" id="ARBA00023242"/>
    </source>
</evidence>
<dbReference type="Proteomes" id="UP000695000">
    <property type="component" value="Unplaced"/>
</dbReference>
<protein>
    <recommendedName>
        <fullName evidence="2 15">BRISC and BRCA1-A complex member 2</fullName>
    </recommendedName>
</protein>
<sequence>MESNKETLQKFPKTIRKYIQELWLDGTIVLSCGNVNIYTDDKKPIYGNDLSQGTNFVVCIPFAGKILNWEIIFNDEDLSLAPDFDFIDDEFLLDPDIDVIETDVPSLAKWDIEDSKGLVAVIKEFLVLYKKYQFLKLQDNRYTRQYMEYSLLNEELGITQDEIEVLIDQKESVHFLIALKIDCSNLPPHAQREFFAGGKCLNPGGDSATLKVTYVGNKVTTTVVLSPRLEEILCKTNQLNFPPFNKDSGLVEYVPLVHQAVQNRIQQIRNHYNLCNNFISAFLAYQGHSVLEYDSINFMKISLMLEVENAYSVVTITLDNKFPQSKPKVQLLSISHKKNDIPHVENLAYPYSPKWTMEFLANKILTQLAEAVPMFKEDCIKF</sequence>
<dbReference type="RefSeq" id="XP_017785618.1">
    <property type="nucleotide sequence ID" value="XM_017930129.1"/>
</dbReference>
<comment type="subcellular location">
    <subcellularLocation>
        <location evidence="15">Cytoplasm</location>
    </subcellularLocation>
    <subcellularLocation>
        <location evidence="1 15">Nucleus</location>
    </subcellularLocation>
    <text evidence="15">Localizes at sites of DNA damage at double-strand breaks (DSBs).</text>
</comment>
<keyword evidence="9 15" id="KW-0833">Ubl conjugation pathway</keyword>
<evidence type="ECO:0000256" key="8">
    <source>
        <dbReference type="ARBA" id="ARBA00022776"/>
    </source>
</evidence>
<evidence type="ECO:0000256" key="10">
    <source>
        <dbReference type="ARBA" id="ARBA00022853"/>
    </source>
</evidence>
<evidence type="ECO:0000256" key="4">
    <source>
        <dbReference type="ARBA" id="ARBA00022618"/>
    </source>
</evidence>
<evidence type="ECO:0000256" key="9">
    <source>
        <dbReference type="ARBA" id="ARBA00022786"/>
    </source>
</evidence>
<evidence type="ECO:0000256" key="3">
    <source>
        <dbReference type="ARBA" id="ARBA00022490"/>
    </source>
</evidence>
<evidence type="ECO:0000256" key="15">
    <source>
        <dbReference type="RuleBase" id="RU368019"/>
    </source>
</evidence>
<proteinExistence type="inferred from homology"/>
<comment type="subunit">
    <text evidence="15">Component of the ARISC complex. Component of the BRCA1-A complex. Component of the BRISC complex. Binds polyubiquitin.</text>
</comment>